<dbReference type="PRINTS" id="PR00950">
    <property type="entry name" value="TYPE3IMSPROT"/>
</dbReference>
<keyword evidence="4" id="KW-0969">Cilium</keyword>
<reference evidence="4 5" key="1">
    <citation type="submission" date="2016-03" db="EMBL/GenBank/DDBJ databases">
        <title>Acetic acid bacteria sequencing.</title>
        <authorList>
            <person name="Brandt J."/>
            <person name="Jakob F."/>
            <person name="Vogel R.F."/>
        </authorList>
    </citation>
    <scope>NUCLEOTIDE SEQUENCE [LARGE SCALE GENOMIC DNA]</scope>
    <source>
        <strain evidence="4 5">TMW2.1084</strain>
        <plasmid evidence="5">pac1084_1</plasmid>
    </source>
</reference>
<dbReference type="GO" id="GO:0009306">
    <property type="term" value="P:protein secretion"/>
    <property type="evidence" value="ECO:0007669"/>
    <property type="project" value="InterPro"/>
</dbReference>
<dbReference type="AlphaFoldDB" id="A0A1U9LIW1"/>
<dbReference type="KEGG" id="aper:A0U91_15205"/>
<dbReference type="RefSeq" id="WP_077931988.1">
    <property type="nucleotide sequence ID" value="NZ_CP014688.1"/>
</dbReference>
<name>A0A1U9LIW1_9PROT</name>
<dbReference type="SUPFAM" id="SSF160544">
    <property type="entry name" value="EscU C-terminal domain-like"/>
    <property type="match status" value="1"/>
</dbReference>
<feature type="region of interest" description="Disordered" evidence="2">
    <location>
        <begin position="1"/>
        <end position="22"/>
    </location>
</feature>
<dbReference type="EMBL" id="CP014688">
    <property type="protein sequence ID" value="AQT06361.1"/>
    <property type="molecule type" value="Genomic_DNA"/>
</dbReference>
<dbReference type="InterPro" id="IPR006135">
    <property type="entry name" value="T3SS_substrate_exporter"/>
</dbReference>
<dbReference type="InterPro" id="IPR029025">
    <property type="entry name" value="T3SS_substrate_exporter_C"/>
</dbReference>
<dbReference type="Proteomes" id="UP000189055">
    <property type="component" value="Plasmid pAC1084_1"/>
</dbReference>
<evidence type="ECO:0000256" key="1">
    <source>
        <dbReference type="ARBA" id="ARBA00010690"/>
    </source>
</evidence>
<feature type="transmembrane region" description="Helical" evidence="3">
    <location>
        <begin position="34"/>
        <end position="52"/>
    </location>
</feature>
<gene>
    <name evidence="4" type="ORF">A0U91_15205</name>
</gene>
<accession>A0A1U9LIW1</accession>
<keyword evidence="3" id="KW-0812">Transmembrane</keyword>
<dbReference type="PANTHER" id="PTHR30531:SF12">
    <property type="entry name" value="FLAGELLAR BIOSYNTHETIC PROTEIN FLHB"/>
    <property type="match status" value="1"/>
</dbReference>
<keyword evidence="4" id="KW-0966">Cell projection</keyword>
<organism evidence="4 5">
    <name type="scientific">Acetobacter persici</name>
    <dbReference type="NCBI Taxonomy" id="1076596"/>
    <lineage>
        <taxon>Bacteria</taxon>
        <taxon>Pseudomonadati</taxon>
        <taxon>Pseudomonadota</taxon>
        <taxon>Alphaproteobacteria</taxon>
        <taxon>Acetobacterales</taxon>
        <taxon>Acetobacteraceae</taxon>
        <taxon>Acetobacter</taxon>
    </lineage>
</organism>
<keyword evidence="4" id="KW-0614">Plasmid</keyword>
<feature type="transmembrane region" description="Helical" evidence="3">
    <location>
        <begin position="151"/>
        <end position="171"/>
    </location>
</feature>
<dbReference type="GO" id="GO:0005886">
    <property type="term" value="C:plasma membrane"/>
    <property type="evidence" value="ECO:0007669"/>
    <property type="project" value="TreeGrafter"/>
</dbReference>
<evidence type="ECO:0000256" key="3">
    <source>
        <dbReference type="SAM" id="Phobius"/>
    </source>
</evidence>
<evidence type="ECO:0000313" key="4">
    <source>
        <dbReference type="EMBL" id="AQT06361.1"/>
    </source>
</evidence>
<feature type="transmembrane region" description="Helical" evidence="3">
    <location>
        <begin position="97"/>
        <end position="117"/>
    </location>
</feature>
<keyword evidence="4" id="KW-0282">Flagellum</keyword>
<dbReference type="Pfam" id="PF01312">
    <property type="entry name" value="Bac_export_2"/>
    <property type="match status" value="1"/>
</dbReference>
<dbReference type="PANTHER" id="PTHR30531">
    <property type="entry name" value="FLAGELLAR BIOSYNTHETIC PROTEIN FLHB"/>
    <property type="match status" value="1"/>
</dbReference>
<comment type="similarity">
    <text evidence="1">Belongs to the type III secretion exporter family.</text>
</comment>
<keyword evidence="3" id="KW-1133">Transmembrane helix</keyword>
<geneLocation type="plasmid" evidence="5">
    <name>pac1084_1</name>
</geneLocation>
<keyword evidence="3" id="KW-0472">Membrane</keyword>
<sequence length="359" mass="39952">MADEGGSGEKSQAPTAHRLRKAREEGNIAQSREFVLLISLGAFILVFMATAGNSAKDFTAAVQRIIIHFGEVSDDSSSIYNFGWQIAKCGLNLGLPLMAAGASTTLVFGLLQTGFLFRPEALTPDLKRLSPMKGIKRTFSVNNLVELLKSLVKIAIFGCILYGVALETIRISPESERWSSLHLASEMEHWFIYSTLLVLGIQCIIALADDLWTRYHRMSKLKMSFQDIKDEVKQTDGDPYVKSRMRQIRTRRSRRRMMKAVKESTVVVVNPTHYAVALLYSKTSGGAPQIVAKGMDDLAARIRETAGEAKVPVVSNPPLARSLYKLPLDTEIPEEFWKPVAAIIAYVVKLKTPKRMHKP</sequence>
<evidence type="ECO:0000313" key="5">
    <source>
        <dbReference type="Proteomes" id="UP000189055"/>
    </source>
</evidence>
<feature type="transmembrane region" description="Helical" evidence="3">
    <location>
        <begin position="191"/>
        <end position="212"/>
    </location>
</feature>
<protein>
    <submittedName>
        <fullName evidence="4">Flagellar biosynthesis protein FlhB</fullName>
    </submittedName>
</protein>
<proteinExistence type="inferred from homology"/>
<evidence type="ECO:0000256" key="2">
    <source>
        <dbReference type="SAM" id="MobiDB-lite"/>
    </source>
</evidence>
<dbReference type="Gene3D" id="3.40.1690.10">
    <property type="entry name" value="secretion proteins EscU"/>
    <property type="match status" value="1"/>
</dbReference>